<evidence type="ECO:0000313" key="3">
    <source>
        <dbReference type="EMBL" id="GAW78863.1"/>
    </source>
</evidence>
<dbReference type="OMA" id="FPLYKFY"/>
<name>A0A1Y1JEI9_PLAGO</name>
<evidence type="ECO:0000256" key="2">
    <source>
        <dbReference type="SAM" id="Phobius"/>
    </source>
</evidence>
<keyword evidence="2" id="KW-0812">Transmembrane</keyword>
<reference evidence="4" key="1">
    <citation type="submission" date="2017-04" db="EMBL/GenBank/DDBJ databases">
        <title>Plasmodium gonderi genome.</title>
        <authorList>
            <person name="Arisue N."/>
            <person name="Honma H."/>
            <person name="Kawai S."/>
            <person name="Tougan T."/>
            <person name="Tanabe K."/>
            <person name="Horii T."/>
        </authorList>
    </citation>
    <scope>NUCLEOTIDE SEQUENCE [LARGE SCALE GENOMIC DNA]</scope>
    <source>
        <strain evidence="4">ATCC 30045</strain>
    </source>
</reference>
<dbReference type="EMBL" id="BDQF01000001">
    <property type="protein sequence ID" value="GAW78863.1"/>
    <property type="molecule type" value="Genomic_DNA"/>
</dbReference>
<gene>
    <name evidence="3" type="ORF">PGO_010050</name>
</gene>
<proteinExistence type="predicted"/>
<evidence type="ECO:0000313" key="4">
    <source>
        <dbReference type="Proteomes" id="UP000195521"/>
    </source>
</evidence>
<dbReference type="RefSeq" id="XP_028541452.1">
    <property type="nucleotide sequence ID" value="XM_028685651.1"/>
</dbReference>
<sequence>MDNHSHMSLVEKYPFLKEFPLYKFYGQLDNVSDEGPEYEECSDLLRNNYNEKSSLSKFCTKVYNISNIFYNIGEIIGSTPSNSCDYLNFWLNENLGKNIPMSMEKDLVNKALDKIFRKIDGPVCGYNNLLWYNRENFLKLKQLHDYAESFNNILNEVNKGNLVNKDSYCSYIIESVNLYENIKKELLHKLSNGYTDELKLFKHKYDQIKSSALSCKKELPNLRTLMELSVAATKVSQRAPEGEGHYKDEMHGPSEEMPEKEVFSGRVLSEEVSFNEMMHYGKSSASTISGYQDFGYTISLPNFVVDFRTILGVSLLLFILYKFMPFGSRIKNRRRSKQGIFNEIAEVEKEDKMSRHITLQDTENDDINWGARRNYIGYYYLQNPELGNTEK</sequence>
<keyword evidence="4" id="KW-1185">Reference proteome</keyword>
<dbReference type="Pfam" id="PF05795">
    <property type="entry name" value="Plasmodium_Vir"/>
    <property type="match status" value="1"/>
</dbReference>
<keyword evidence="2" id="KW-1133">Transmembrane helix</keyword>
<feature type="region of interest" description="Disordered" evidence="1">
    <location>
        <begin position="239"/>
        <end position="260"/>
    </location>
</feature>
<dbReference type="OrthoDB" id="385193at2759"/>
<protein>
    <submittedName>
        <fullName evidence="3">Variable surface protein</fullName>
    </submittedName>
</protein>
<keyword evidence="2" id="KW-0472">Membrane</keyword>
<comment type="caution">
    <text evidence="3">The sequence shown here is derived from an EMBL/GenBank/DDBJ whole genome shotgun (WGS) entry which is preliminary data.</text>
</comment>
<feature type="compositionally biased region" description="Basic and acidic residues" evidence="1">
    <location>
        <begin position="240"/>
        <end position="260"/>
    </location>
</feature>
<dbReference type="Proteomes" id="UP000195521">
    <property type="component" value="Unassembled WGS sequence"/>
</dbReference>
<accession>A0A1Y1JEI9</accession>
<dbReference type="InterPro" id="IPR008780">
    <property type="entry name" value="Plasmodium_Vir"/>
</dbReference>
<dbReference type="AlphaFoldDB" id="A0A1Y1JEI9"/>
<feature type="transmembrane region" description="Helical" evidence="2">
    <location>
        <begin position="307"/>
        <end position="324"/>
    </location>
</feature>
<dbReference type="GeneID" id="39745555"/>
<evidence type="ECO:0000256" key="1">
    <source>
        <dbReference type="SAM" id="MobiDB-lite"/>
    </source>
</evidence>
<organism evidence="3 4">
    <name type="scientific">Plasmodium gonderi</name>
    <dbReference type="NCBI Taxonomy" id="77519"/>
    <lineage>
        <taxon>Eukaryota</taxon>
        <taxon>Sar</taxon>
        <taxon>Alveolata</taxon>
        <taxon>Apicomplexa</taxon>
        <taxon>Aconoidasida</taxon>
        <taxon>Haemosporida</taxon>
        <taxon>Plasmodiidae</taxon>
        <taxon>Plasmodium</taxon>
        <taxon>Plasmodium (Plasmodium)</taxon>
    </lineage>
</organism>